<evidence type="ECO:0000256" key="1">
    <source>
        <dbReference type="SAM" id="MobiDB-lite"/>
    </source>
</evidence>
<dbReference type="EMBL" id="BPVZ01000070">
    <property type="protein sequence ID" value="GKV25774.1"/>
    <property type="molecule type" value="Genomic_DNA"/>
</dbReference>
<organism evidence="2 3">
    <name type="scientific">Rubroshorea leprosula</name>
    <dbReference type="NCBI Taxonomy" id="152421"/>
    <lineage>
        <taxon>Eukaryota</taxon>
        <taxon>Viridiplantae</taxon>
        <taxon>Streptophyta</taxon>
        <taxon>Embryophyta</taxon>
        <taxon>Tracheophyta</taxon>
        <taxon>Spermatophyta</taxon>
        <taxon>Magnoliopsida</taxon>
        <taxon>eudicotyledons</taxon>
        <taxon>Gunneridae</taxon>
        <taxon>Pentapetalae</taxon>
        <taxon>rosids</taxon>
        <taxon>malvids</taxon>
        <taxon>Malvales</taxon>
        <taxon>Dipterocarpaceae</taxon>
        <taxon>Rubroshorea</taxon>
    </lineage>
</organism>
<dbReference type="GO" id="GO:0005634">
    <property type="term" value="C:nucleus"/>
    <property type="evidence" value="ECO:0007669"/>
    <property type="project" value="InterPro"/>
</dbReference>
<name>A0AAV5KMC8_9ROSI</name>
<dbReference type="InterPro" id="IPR034590">
    <property type="entry name" value="POLYCHOME/GIG1"/>
</dbReference>
<comment type="caution">
    <text evidence="2">The sequence shown here is derived from an EMBL/GenBank/DDBJ whole genome shotgun (WGS) entry which is preliminary data.</text>
</comment>
<dbReference type="AlphaFoldDB" id="A0AAV5KMC8"/>
<feature type="region of interest" description="Disordered" evidence="1">
    <location>
        <begin position="160"/>
        <end position="188"/>
    </location>
</feature>
<feature type="region of interest" description="Disordered" evidence="1">
    <location>
        <begin position="84"/>
        <end position="104"/>
    </location>
</feature>
<protein>
    <recommendedName>
        <fullName evidence="4">Protein POLYCHOME-like</fullName>
    </recommendedName>
</protein>
<dbReference type="PANTHER" id="PTHR35119">
    <property type="entry name" value="PROTEIN POLYCHOME"/>
    <property type="match status" value="1"/>
</dbReference>
<dbReference type="GO" id="GO:0051783">
    <property type="term" value="P:regulation of nuclear division"/>
    <property type="evidence" value="ECO:0007669"/>
    <property type="project" value="InterPro"/>
</dbReference>
<feature type="region of interest" description="Disordered" evidence="1">
    <location>
        <begin position="234"/>
        <end position="254"/>
    </location>
</feature>
<evidence type="ECO:0008006" key="4">
    <source>
        <dbReference type="Google" id="ProtNLM"/>
    </source>
</evidence>
<gene>
    <name evidence="2" type="ORF">SLEP1_g35168</name>
</gene>
<sequence length="254" mass="28274">MVESRDRLLRPIDLAEVFTRRRSGALGVLSEESQRLLGSPVQQSPMRRGTGVGVTGTVGGRGLVRMGLGTPRSRIGRGRTVYRSPQLGRENSPVQGGSRRGRGRATGTVLPYWYPTTPLRDVTAVVRAIERRRAPLGEDVGLIESPEPQDQNQRVLNTNLPLSGAELEQDLRTPAPTSRKKPRPPSILKVSKILHDVTSQSPREPECLTPQRKLLNSLDNVEKVVMEELQKLKRTPSAKKAEREKRVRTLMSMR</sequence>
<dbReference type="PANTHER" id="PTHR35119:SF1">
    <property type="entry name" value="PROTEIN POLYCHOME"/>
    <property type="match status" value="1"/>
</dbReference>
<dbReference type="Proteomes" id="UP001054252">
    <property type="component" value="Unassembled WGS sequence"/>
</dbReference>
<accession>A0AAV5KMC8</accession>
<proteinExistence type="predicted"/>
<evidence type="ECO:0000313" key="3">
    <source>
        <dbReference type="Proteomes" id="UP001054252"/>
    </source>
</evidence>
<reference evidence="2 3" key="1">
    <citation type="journal article" date="2021" name="Commun. Biol.">
        <title>The genome of Shorea leprosula (Dipterocarpaceae) highlights the ecological relevance of drought in aseasonal tropical rainforests.</title>
        <authorList>
            <person name="Ng K.K.S."/>
            <person name="Kobayashi M.J."/>
            <person name="Fawcett J.A."/>
            <person name="Hatakeyama M."/>
            <person name="Paape T."/>
            <person name="Ng C.H."/>
            <person name="Ang C.C."/>
            <person name="Tnah L.H."/>
            <person name="Lee C.T."/>
            <person name="Nishiyama T."/>
            <person name="Sese J."/>
            <person name="O'Brien M.J."/>
            <person name="Copetti D."/>
            <person name="Mohd Noor M.I."/>
            <person name="Ong R.C."/>
            <person name="Putra M."/>
            <person name="Sireger I.Z."/>
            <person name="Indrioko S."/>
            <person name="Kosugi Y."/>
            <person name="Izuno A."/>
            <person name="Isagi Y."/>
            <person name="Lee S.L."/>
            <person name="Shimizu K.K."/>
        </authorList>
    </citation>
    <scope>NUCLEOTIDE SEQUENCE [LARGE SCALE GENOMIC DNA]</scope>
    <source>
        <strain evidence="2">214</strain>
    </source>
</reference>
<evidence type="ECO:0000313" key="2">
    <source>
        <dbReference type="EMBL" id="GKV25774.1"/>
    </source>
</evidence>
<feature type="region of interest" description="Disordered" evidence="1">
    <location>
        <begin position="38"/>
        <end position="58"/>
    </location>
</feature>
<keyword evidence="3" id="KW-1185">Reference proteome</keyword>